<evidence type="ECO:0008006" key="3">
    <source>
        <dbReference type="Google" id="ProtNLM"/>
    </source>
</evidence>
<gene>
    <name evidence="1" type="ORF">ASPGLDRAFT_165122</name>
</gene>
<accession>A0A1L9VSL8</accession>
<proteinExistence type="predicted"/>
<reference evidence="2" key="1">
    <citation type="journal article" date="2017" name="Genome Biol.">
        <title>Comparative genomics reveals high biological diversity and specific adaptations in the industrially and medically important fungal genus Aspergillus.</title>
        <authorList>
            <person name="de Vries R.P."/>
            <person name="Riley R."/>
            <person name="Wiebenga A."/>
            <person name="Aguilar-Osorio G."/>
            <person name="Amillis S."/>
            <person name="Uchima C.A."/>
            <person name="Anderluh G."/>
            <person name="Asadollahi M."/>
            <person name="Askin M."/>
            <person name="Barry K."/>
            <person name="Battaglia E."/>
            <person name="Bayram O."/>
            <person name="Benocci T."/>
            <person name="Braus-Stromeyer S.A."/>
            <person name="Caldana C."/>
            <person name="Canovas D."/>
            <person name="Cerqueira G.C."/>
            <person name="Chen F."/>
            <person name="Chen W."/>
            <person name="Choi C."/>
            <person name="Clum A."/>
            <person name="Dos Santos R.A."/>
            <person name="Damasio A.R."/>
            <person name="Diallinas G."/>
            <person name="Emri T."/>
            <person name="Fekete E."/>
            <person name="Flipphi M."/>
            <person name="Freyberg S."/>
            <person name="Gallo A."/>
            <person name="Gournas C."/>
            <person name="Habgood R."/>
            <person name="Hainaut M."/>
            <person name="Harispe M.L."/>
            <person name="Henrissat B."/>
            <person name="Hilden K.S."/>
            <person name="Hope R."/>
            <person name="Hossain A."/>
            <person name="Karabika E."/>
            <person name="Karaffa L."/>
            <person name="Karanyi Z."/>
            <person name="Krasevec N."/>
            <person name="Kuo A."/>
            <person name="Kusch H."/>
            <person name="LaButti K."/>
            <person name="Lagendijk E.L."/>
            <person name="Lapidus A."/>
            <person name="Levasseur A."/>
            <person name="Lindquist E."/>
            <person name="Lipzen A."/>
            <person name="Logrieco A.F."/>
            <person name="MacCabe A."/>
            <person name="Maekelae M.R."/>
            <person name="Malavazi I."/>
            <person name="Melin P."/>
            <person name="Meyer V."/>
            <person name="Mielnichuk N."/>
            <person name="Miskei M."/>
            <person name="Molnar A.P."/>
            <person name="Mule G."/>
            <person name="Ngan C.Y."/>
            <person name="Orejas M."/>
            <person name="Orosz E."/>
            <person name="Ouedraogo J.P."/>
            <person name="Overkamp K.M."/>
            <person name="Park H.-S."/>
            <person name="Perrone G."/>
            <person name="Piumi F."/>
            <person name="Punt P.J."/>
            <person name="Ram A.F."/>
            <person name="Ramon A."/>
            <person name="Rauscher S."/>
            <person name="Record E."/>
            <person name="Riano-Pachon D.M."/>
            <person name="Robert V."/>
            <person name="Roehrig J."/>
            <person name="Ruller R."/>
            <person name="Salamov A."/>
            <person name="Salih N.S."/>
            <person name="Samson R.A."/>
            <person name="Sandor E."/>
            <person name="Sanguinetti M."/>
            <person name="Schuetze T."/>
            <person name="Sepcic K."/>
            <person name="Shelest E."/>
            <person name="Sherlock G."/>
            <person name="Sophianopoulou V."/>
            <person name="Squina F.M."/>
            <person name="Sun H."/>
            <person name="Susca A."/>
            <person name="Todd R.B."/>
            <person name="Tsang A."/>
            <person name="Unkles S.E."/>
            <person name="van de Wiele N."/>
            <person name="van Rossen-Uffink D."/>
            <person name="Oliveira J.V."/>
            <person name="Vesth T.C."/>
            <person name="Visser J."/>
            <person name="Yu J.-H."/>
            <person name="Zhou M."/>
            <person name="Andersen M.R."/>
            <person name="Archer D.B."/>
            <person name="Baker S.E."/>
            <person name="Benoit I."/>
            <person name="Brakhage A.A."/>
            <person name="Braus G.H."/>
            <person name="Fischer R."/>
            <person name="Frisvad J.C."/>
            <person name="Goldman G.H."/>
            <person name="Houbraken J."/>
            <person name="Oakley B."/>
            <person name="Pocsi I."/>
            <person name="Scazzocchio C."/>
            <person name="Seiboth B."/>
            <person name="vanKuyk P.A."/>
            <person name="Wortman J."/>
            <person name="Dyer P.S."/>
            <person name="Grigoriev I.V."/>
        </authorList>
    </citation>
    <scope>NUCLEOTIDE SEQUENCE [LARGE SCALE GENOMIC DNA]</scope>
    <source>
        <strain evidence="2">CBS 516.65</strain>
    </source>
</reference>
<dbReference type="GeneID" id="34458858"/>
<sequence length="223" mass="26002">MELDVRRSEIVFREKLHGSDYSVSFLVDFKGKLCIMKVHHYQEPFSDTPPDRETDTFICEYNAYLRLKETGLCEQDIVPNFYGAMKKKIYPKLYRPHLDTFLADDGLPNAILLEYIPNLEPLRPSNYSKAREDGFLGSLDKINKVLIDHRDPSPHNMMVIKDGPARVVWLDFDRAQTYEHLTPRRQKLIEFEDSLTADLLEGVEAGAAGKDWSEIQRYFYFES</sequence>
<evidence type="ECO:0000313" key="1">
    <source>
        <dbReference type="EMBL" id="OJJ86892.1"/>
    </source>
</evidence>
<dbReference type="Proteomes" id="UP000184300">
    <property type="component" value="Unassembled WGS sequence"/>
</dbReference>
<dbReference type="VEuPathDB" id="FungiDB:ASPGLDRAFT_165122"/>
<name>A0A1L9VSL8_ASPGL</name>
<dbReference type="RefSeq" id="XP_022403581.1">
    <property type="nucleotide sequence ID" value="XM_022542597.1"/>
</dbReference>
<dbReference type="OrthoDB" id="4185642at2759"/>
<keyword evidence="2" id="KW-1185">Reference proteome</keyword>
<organism evidence="1 2">
    <name type="scientific">Aspergillus glaucus CBS 516.65</name>
    <dbReference type="NCBI Taxonomy" id="1160497"/>
    <lineage>
        <taxon>Eukaryota</taxon>
        <taxon>Fungi</taxon>
        <taxon>Dikarya</taxon>
        <taxon>Ascomycota</taxon>
        <taxon>Pezizomycotina</taxon>
        <taxon>Eurotiomycetes</taxon>
        <taxon>Eurotiomycetidae</taxon>
        <taxon>Eurotiales</taxon>
        <taxon>Aspergillaceae</taxon>
        <taxon>Aspergillus</taxon>
        <taxon>Aspergillus subgen. Aspergillus</taxon>
    </lineage>
</organism>
<evidence type="ECO:0000313" key="2">
    <source>
        <dbReference type="Proteomes" id="UP000184300"/>
    </source>
</evidence>
<dbReference type="AlphaFoldDB" id="A0A1L9VSL8"/>
<dbReference type="EMBL" id="KV878891">
    <property type="protein sequence ID" value="OJJ86892.1"/>
    <property type="molecule type" value="Genomic_DNA"/>
</dbReference>
<protein>
    <recommendedName>
        <fullName evidence="3">Protein kinase domain-containing protein</fullName>
    </recommendedName>
</protein>
<dbReference type="STRING" id="1160497.A0A1L9VSL8"/>
<dbReference type="SUPFAM" id="SSF56112">
    <property type="entry name" value="Protein kinase-like (PK-like)"/>
    <property type="match status" value="1"/>
</dbReference>
<dbReference type="InterPro" id="IPR011009">
    <property type="entry name" value="Kinase-like_dom_sf"/>
</dbReference>